<dbReference type="InterPro" id="IPR001387">
    <property type="entry name" value="Cro/C1-type_HTH"/>
</dbReference>
<dbReference type="SUPFAM" id="SSF47413">
    <property type="entry name" value="lambda repressor-like DNA-binding domains"/>
    <property type="match status" value="1"/>
</dbReference>
<dbReference type="EMBL" id="JBFATE010000001">
    <property type="protein sequence ID" value="MEV5244365.1"/>
    <property type="molecule type" value="Genomic_DNA"/>
</dbReference>
<dbReference type="InterPro" id="IPR010982">
    <property type="entry name" value="Lambda_DNA-bd_dom_sf"/>
</dbReference>
<dbReference type="CDD" id="cd00093">
    <property type="entry name" value="HTH_XRE"/>
    <property type="match status" value="1"/>
</dbReference>
<dbReference type="InterPro" id="IPR041413">
    <property type="entry name" value="MLTR_LBD"/>
</dbReference>
<feature type="domain" description="HTH cro/C1-type" evidence="2">
    <location>
        <begin position="50"/>
        <end position="106"/>
    </location>
</feature>
<name>A0ABV3J879_9ACTN</name>
<dbReference type="PROSITE" id="PS50943">
    <property type="entry name" value="HTH_CROC1"/>
    <property type="match status" value="1"/>
</dbReference>
<dbReference type="SMART" id="SM00530">
    <property type="entry name" value="HTH_XRE"/>
    <property type="match status" value="1"/>
</dbReference>
<dbReference type="PANTHER" id="PTHR35010">
    <property type="entry name" value="BLL4672 PROTEIN-RELATED"/>
    <property type="match status" value="1"/>
</dbReference>
<organism evidence="3 4">
    <name type="scientific">Streptomyces werraensis</name>
    <dbReference type="NCBI Taxonomy" id="68284"/>
    <lineage>
        <taxon>Bacteria</taxon>
        <taxon>Bacillati</taxon>
        <taxon>Actinomycetota</taxon>
        <taxon>Actinomycetes</taxon>
        <taxon>Kitasatosporales</taxon>
        <taxon>Streptomycetaceae</taxon>
        <taxon>Streptomyces</taxon>
    </lineage>
</organism>
<keyword evidence="4" id="KW-1185">Reference proteome</keyword>
<protein>
    <submittedName>
        <fullName evidence="3">Helix-turn-helix transcriptional regulator</fullName>
    </submittedName>
</protein>
<evidence type="ECO:0000256" key="1">
    <source>
        <dbReference type="SAM" id="MobiDB-lite"/>
    </source>
</evidence>
<dbReference type="PANTHER" id="PTHR35010:SF2">
    <property type="entry name" value="BLL4672 PROTEIN"/>
    <property type="match status" value="1"/>
</dbReference>
<evidence type="ECO:0000259" key="2">
    <source>
        <dbReference type="PROSITE" id="PS50943"/>
    </source>
</evidence>
<comment type="caution">
    <text evidence="3">The sequence shown here is derived from an EMBL/GenBank/DDBJ whole genome shotgun (WGS) entry which is preliminary data.</text>
</comment>
<dbReference type="Gene3D" id="3.30.450.180">
    <property type="match status" value="1"/>
</dbReference>
<feature type="compositionally biased region" description="Basic and acidic residues" evidence="1">
    <location>
        <begin position="8"/>
        <end position="18"/>
    </location>
</feature>
<gene>
    <name evidence="3" type="ORF">AB0K95_03645</name>
</gene>
<accession>A0ABV3J879</accession>
<dbReference type="Pfam" id="PF17765">
    <property type="entry name" value="MLTR_LBD"/>
    <property type="match status" value="1"/>
</dbReference>
<evidence type="ECO:0000313" key="3">
    <source>
        <dbReference type="EMBL" id="MEV5244365.1"/>
    </source>
</evidence>
<dbReference type="RefSeq" id="WP_364018317.1">
    <property type="nucleotide sequence ID" value="NZ_JBFATD010000001.1"/>
</dbReference>
<dbReference type="Proteomes" id="UP001552527">
    <property type="component" value="Unassembled WGS sequence"/>
</dbReference>
<reference evidence="3 4" key="1">
    <citation type="submission" date="2024-06" db="EMBL/GenBank/DDBJ databases">
        <title>The Natural Products Discovery Center: Release of the First 8490 Sequenced Strains for Exploring Actinobacteria Biosynthetic Diversity.</title>
        <authorList>
            <person name="Kalkreuter E."/>
            <person name="Kautsar S.A."/>
            <person name="Yang D."/>
            <person name="Bader C.D."/>
            <person name="Teijaro C.N."/>
            <person name="Fluegel L."/>
            <person name="Davis C.M."/>
            <person name="Simpson J.R."/>
            <person name="Lauterbach L."/>
            <person name="Steele A.D."/>
            <person name="Gui C."/>
            <person name="Meng S."/>
            <person name="Li G."/>
            <person name="Viehrig K."/>
            <person name="Ye F."/>
            <person name="Su P."/>
            <person name="Kiefer A.F."/>
            <person name="Nichols A."/>
            <person name="Cepeda A.J."/>
            <person name="Yan W."/>
            <person name="Fan B."/>
            <person name="Jiang Y."/>
            <person name="Adhikari A."/>
            <person name="Zheng C.-J."/>
            <person name="Schuster L."/>
            <person name="Cowan T.M."/>
            <person name="Smanski M.J."/>
            <person name="Chevrette M.G."/>
            <person name="De Carvalho L.P.S."/>
            <person name="Shen B."/>
        </authorList>
    </citation>
    <scope>NUCLEOTIDE SEQUENCE [LARGE SCALE GENOMIC DNA]</scope>
    <source>
        <strain evidence="3 4">NPDC052768</strain>
    </source>
</reference>
<feature type="region of interest" description="Disordered" evidence="1">
    <location>
        <begin position="1"/>
        <end position="40"/>
    </location>
</feature>
<sequence>MVTNEQRPGSDEAADKEMSGQTVGSKGEETSGGDSEQPVAGQFMGFGALLRRWRKNARVNQTLAAKALDMGERTYRKIERGAIPPRLTRDQVESLAALLNLDRDERHALVLYNIGSALVPPSGSGQPELQQALRLLIDRQMPSPAYLCDQHWNILGFNTAMAEWWPWVMEPGANLIRWALTEPEARAQYQDWDKHASAYVKILKFAQATRPNDAELRRLIDDVKKDVDVRQVWETEHDMGETRDGHVFRMNIPTLDWETVEVVSHVLYPASMPDCRFVVITWVEGGGDDERDALGGTRDAWATTTANQDDVAIAQRHAENRAAEDAATRWRREAASLASRTVVSTAEEAAALAGADGVPLPAISQVLGRDVQLTLAPDQRTVVWAVEEAIGIWSVTHVSPATVVARVPRGVLQGARLAEMRHLVRAALPADSAAATARIGELLHERDTEQRVLRDVLQSIQESGTGELSAQGASQAL</sequence>
<dbReference type="Gene3D" id="1.10.260.40">
    <property type="entry name" value="lambda repressor-like DNA-binding domains"/>
    <property type="match status" value="1"/>
</dbReference>
<evidence type="ECO:0000313" key="4">
    <source>
        <dbReference type="Proteomes" id="UP001552527"/>
    </source>
</evidence>
<dbReference type="Pfam" id="PF13560">
    <property type="entry name" value="HTH_31"/>
    <property type="match status" value="1"/>
</dbReference>
<proteinExistence type="predicted"/>